<dbReference type="EMBL" id="JBHLXP010000005">
    <property type="protein sequence ID" value="MFC0050020.1"/>
    <property type="molecule type" value="Genomic_DNA"/>
</dbReference>
<dbReference type="RefSeq" id="WP_377247005.1">
    <property type="nucleotide sequence ID" value="NZ_JBHLXP010000005.1"/>
</dbReference>
<accession>A0ABV6BKJ7</accession>
<name>A0ABV6BKJ7_9GAMM</name>
<reference evidence="1 2" key="1">
    <citation type="submission" date="2024-09" db="EMBL/GenBank/DDBJ databases">
        <authorList>
            <person name="Sun Q."/>
            <person name="Mori K."/>
        </authorList>
    </citation>
    <scope>NUCLEOTIDE SEQUENCE [LARGE SCALE GENOMIC DNA]</scope>
    <source>
        <strain evidence="1 2">KCTC 23315</strain>
    </source>
</reference>
<protein>
    <submittedName>
        <fullName evidence="1">Uncharacterized protein</fullName>
    </submittedName>
</protein>
<dbReference type="Proteomes" id="UP001589813">
    <property type="component" value="Unassembled WGS sequence"/>
</dbReference>
<comment type="caution">
    <text evidence="1">The sequence shown here is derived from an EMBL/GenBank/DDBJ whole genome shotgun (WGS) entry which is preliminary data.</text>
</comment>
<evidence type="ECO:0000313" key="2">
    <source>
        <dbReference type="Proteomes" id="UP001589813"/>
    </source>
</evidence>
<gene>
    <name evidence="1" type="ORF">ACFFJP_17090</name>
</gene>
<evidence type="ECO:0000313" key="1">
    <source>
        <dbReference type="EMBL" id="MFC0050020.1"/>
    </source>
</evidence>
<keyword evidence="2" id="KW-1185">Reference proteome</keyword>
<organism evidence="1 2">
    <name type="scientific">Rheinheimera tilapiae</name>
    <dbReference type="NCBI Taxonomy" id="875043"/>
    <lineage>
        <taxon>Bacteria</taxon>
        <taxon>Pseudomonadati</taxon>
        <taxon>Pseudomonadota</taxon>
        <taxon>Gammaproteobacteria</taxon>
        <taxon>Chromatiales</taxon>
        <taxon>Chromatiaceae</taxon>
        <taxon>Rheinheimera</taxon>
    </lineage>
</organism>
<proteinExistence type="predicted"/>
<sequence>MSQGGNRHKLPANPSLKDINWYKKQINWGELPPFYHMVSQSLGESEGMLTHGFDTAVKKIIDKRNWNLSLLGGYMDDNNEIHCDNKPRIALYQVFSERGFELHAIPYAKDQEIDQYVKGNRLMEFNLWDPLSMRLLLRVNQLHKFIGYYFEHGDDADFALILHAHKTVHKVIQFMQQYTNVTKVEGMTIKAFFEAQEKRLGQADADALQLQGLRSGIQGEHKK</sequence>